<organism evidence="6 7">
    <name type="scientific">Acanthamoeba castellanii (strain ATCC 30010 / Neff)</name>
    <dbReference type="NCBI Taxonomy" id="1257118"/>
    <lineage>
        <taxon>Eukaryota</taxon>
        <taxon>Amoebozoa</taxon>
        <taxon>Discosea</taxon>
        <taxon>Longamoebia</taxon>
        <taxon>Centramoebida</taxon>
        <taxon>Acanthamoebidae</taxon>
        <taxon>Acanthamoeba</taxon>
    </lineage>
</organism>
<dbReference type="PROSITE" id="PS50186">
    <property type="entry name" value="DEP"/>
    <property type="match status" value="2"/>
</dbReference>
<feature type="compositionally biased region" description="Basic and acidic residues" evidence="3">
    <location>
        <begin position="408"/>
        <end position="422"/>
    </location>
</feature>
<name>L8HL57_ACACF</name>
<evidence type="ECO:0000256" key="3">
    <source>
        <dbReference type="SAM" id="MobiDB-lite"/>
    </source>
</evidence>
<dbReference type="SMART" id="SM00220">
    <property type="entry name" value="S_TKc"/>
    <property type="match status" value="1"/>
</dbReference>
<accession>L8HL57</accession>
<feature type="compositionally biased region" description="Basic and acidic residues" evidence="3">
    <location>
        <begin position="640"/>
        <end position="669"/>
    </location>
</feature>
<dbReference type="SUPFAM" id="SSF56112">
    <property type="entry name" value="Protein kinase-like (PK-like)"/>
    <property type="match status" value="1"/>
</dbReference>
<evidence type="ECO:0000313" key="6">
    <source>
        <dbReference type="EMBL" id="ELR25086.1"/>
    </source>
</evidence>
<proteinExistence type="predicted"/>
<dbReference type="PANTHER" id="PTHR48012">
    <property type="entry name" value="STERILE20-LIKE KINASE, ISOFORM B-RELATED"/>
    <property type="match status" value="1"/>
</dbReference>
<feature type="region of interest" description="Disordered" evidence="3">
    <location>
        <begin position="477"/>
        <end position="620"/>
    </location>
</feature>
<evidence type="ECO:0000256" key="1">
    <source>
        <dbReference type="ARBA" id="ARBA00022741"/>
    </source>
</evidence>
<feature type="compositionally biased region" description="Basic and acidic residues" evidence="3">
    <location>
        <begin position="972"/>
        <end position="983"/>
    </location>
</feature>
<feature type="domain" description="Protein kinase" evidence="4">
    <location>
        <begin position="15"/>
        <end position="265"/>
    </location>
</feature>
<dbReference type="CDD" id="cd04371">
    <property type="entry name" value="DEP"/>
    <property type="match status" value="2"/>
</dbReference>
<dbReference type="InterPro" id="IPR036388">
    <property type="entry name" value="WH-like_DNA-bd_sf"/>
</dbReference>
<dbReference type="VEuPathDB" id="AmoebaDB:ACA1_287870"/>
<reference evidence="6 7" key="1">
    <citation type="journal article" date="2013" name="Genome Biol.">
        <title>Genome of Acanthamoeba castellanii highlights extensive lateral gene transfer and early evolution of tyrosine kinase signaling.</title>
        <authorList>
            <person name="Clarke M."/>
            <person name="Lohan A.J."/>
            <person name="Liu B."/>
            <person name="Lagkouvardos I."/>
            <person name="Roy S."/>
            <person name="Zafar N."/>
            <person name="Bertelli C."/>
            <person name="Schilde C."/>
            <person name="Kianianmomeni A."/>
            <person name="Burglin T.R."/>
            <person name="Frech C."/>
            <person name="Turcotte B."/>
            <person name="Kopec K.O."/>
            <person name="Synnott J.M."/>
            <person name="Choo C."/>
            <person name="Paponov I."/>
            <person name="Finkler A."/>
            <person name="Soon Heng Tan C."/>
            <person name="Hutchins A.P."/>
            <person name="Weinmeier T."/>
            <person name="Rattei T."/>
            <person name="Chu J.S."/>
            <person name="Gimenez G."/>
            <person name="Irimia M."/>
            <person name="Rigden D.J."/>
            <person name="Fitzpatrick D.A."/>
            <person name="Lorenzo-Morales J."/>
            <person name="Bateman A."/>
            <person name="Chiu C.H."/>
            <person name="Tang P."/>
            <person name="Hegemann P."/>
            <person name="Fromm H."/>
            <person name="Raoult D."/>
            <person name="Greub G."/>
            <person name="Miranda-Saavedra D."/>
            <person name="Chen N."/>
            <person name="Nash P."/>
            <person name="Ginger M.L."/>
            <person name="Horn M."/>
            <person name="Schaap P."/>
            <person name="Caler L."/>
            <person name="Loftus B."/>
        </authorList>
    </citation>
    <scope>NUCLEOTIDE SEQUENCE [LARGE SCALE GENOMIC DNA]</scope>
    <source>
        <strain evidence="6 7">Neff</strain>
    </source>
</reference>
<feature type="compositionally biased region" description="Basic and acidic residues" evidence="3">
    <location>
        <begin position="328"/>
        <end position="337"/>
    </location>
</feature>
<dbReference type="InterPro" id="IPR011009">
    <property type="entry name" value="Kinase-like_dom_sf"/>
</dbReference>
<feature type="domain" description="DEP" evidence="5">
    <location>
        <begin position="849"/>
        <end position="922"/>
    </location>
</feature>
<evidence type="ECO:0000259" key="5">
    <source>
        <dbReference type="PROSITE" id="PS50186"/>
    </source>
</evidence>
<feature type="compositionally biased region" description="Polar residues" evidence="3">
    <location>
        <begin position="480"/>
        <end position="491"/>
    </location>
</feature>
<keyword evidence="7" id="KW-1185">Reference proteome</keyword>
<dbReference type="AlphaFoldDB" id="L8HL57"/>
<dbReference type="Gene3D" id="1.10.510.10">
    <property type="entry name" value="Transferase(Phosphotransferase) domain 1"/>
    <property type="match status" value="1"/>
</dbReference>
<dbReference type="Proteomes" id="UP000011083">
    <property type="component" value="Unassembled WGS sequence"/>
</dbReference>
<feature type="region of interest" description="Disordered" evidence="3">
    <location>
        <begin position="944"/>
        <end position="983"/>
    </location>
</feature>
<dbReference type="InterPro" id="IPR036390">
    <property type="entry name" value="WH_DNA-bd_sf"/>
</dbReference>
<dbReference type="OrthoDB" id="248923at2759"/>
<dbReference type="STRING" id="1257118.L8HL57"/>
<protein>
    <submittedName>
        <fullName evidence="6">Domain found in dishevelled, egl10, and pleckstrin domain containing protein</fullName>
    </submittedName>
</protein>
<dbReference type="Pfam" id="PF00069">
    <property type="entry name" value="Pkinase"/>
    <property type="match status" value="1"/>
</dbReference>
<dbReference type="GO" id="GO:0005737">
    <property type="term" value="C:cytoplasm"/>
    <property type="evidence" value="ECO:0007669"/>
    <property type="project" value="TreeGrafter"/>
</dbReference>
<keyword evidence="2" id="KW-0067">ATP-binding</keyword>
<dbReference type="EMBL" id="KB007805">
    <property type="protein sequence ID" value="ELR25086.1"/>
    <property type="molecule type" value="Genomic_DNA"/>
</dbReference>
<feature type="domain" description="DEP" evidence="5">
    <location>
        <begin position="752"/>
        <end position="827"/>
    </location>
</feature>
<feature type="compositionally biased region" description="Basic residues" evidence="3">
    <location>
        <begin position="398"/>
        <end position="407"/>
    </location>
</feature>
<feature type="compositionally biased region" description="Low complexity" evidence="3">
    <location>
        <begin position="438"/>
        <end position="459"/>
    </location>
</feature>
<feature type="region of interest" description="Disordered" evidence="3">
    <location>
        <begin position="640"/>
        <end position="679"/>
    </location>
</feature>
<dbReference type="GO" id="GO:0005524">
    <property type="term" value="F:ATP binding"/>
    <property type="evidence" value="ECO:0007669"/>
    <property type="project" value="UniProtKB-KW"/>
</dbReference>
<dbReference type="GO" id="GO:0004674">
    <property type="term" value="F:protein serine/threonine kinase activity"/>
    <property type="evidence" value="ECO:0007669"/>
    <property type="project" value="TreeGrafter"/>
</dbReference>
<dbReference type="InterPro" id="IPR000719">
    <property type="entry name" value="Prot_kinase_dom"/>
</dbReference>
<feature type="compositionally biased region" description="Basic residues" evidence="3">
    <location>
        <begin position="363"/>
        <end position="379"/>
    </location>
</feature>
<dbReference type="InterPro" id="IPR050629">
    <property type="entry name" value="STE20/SPS1-PAK"/>
</dbReference>
<feature type="region of interest" description="Disordered" evidence="3">
    <location>
        <begin position="310"/>
        <end position="464"/>
    </location>
</feature>
<gene>
    <name evidence="6" type="ORF">ACA1_287870</name>
</gene>
<dbReference type="GeneID" id="14926129"/>
<dbReference type="KEGG" id="acan:ACA1_287870"/>
<dbReference type="PROSITE" id="PS50011">
    <property type="entry name" value="PROTEIN_KINASE_DOM"/>
    <property type="match status" value="1"/>
</dbReference>
<dbReference type="Gene3D" id="1.10.10.10">
    <property type="entry name" value="Winged helix-like DNA-binding domain superfamily/Winged helix DNA-binding domain"/>
    <property type="match status" value="2"/>
</dbReference>
<dbReference type="GO" id="GO:0035556">
    <property type="term" value="P:intracellular signal transduction"/>
    <property type="evidence" value="ECO:0007669"/>
    <property type="project" value="InterPro"/>
</dbReference>
<feature type="compositionally biased region" description="Basic residues" evidence="3">
    <location>
        <begin position="537"/>
        <end position="548"/>
    </location>
</feature>
<evidence type="ECO:0000259" key="4">
    <source>
        <dbReference type="PROSITE" id="PS50011"/>
    </source>
</evidence>
<dbReference type="InterPro" id="IPR000591">
    <property type="entry name" value="DEP_dom"/>
</dbReference>
<sequence>MADLFGENPTRYIKSSKNSDEAISQFGKVFKGLRKDDGEVVAIKILTIDETADDDTFRSVAKEIQMLRDCNHPSIVGFYGAYIKDNELWIIMEFCDAGSCSKMMTKMGKNFLEEEIAAVVYQVLQGLEYLANARKMHRDIKADNLLLKSSGEVKIADLGVAAQLKNTMDFHKTATGTPYWMAPELVSETRYNSKVDVWSLGISAIELAERKPPLFDFVPMRTRPPPTLSKPGDWSAEFNDFIAKTLVKDPESRASATELLEHPFIAKVKPRSKEIVAGLVQRYNRVMTERRNQRDEKKRLNLEREKDKIVRDGYAEDESDEDGEGDSDEKNEIESGARRKKRESDEDNENEEDADDDEEGGARTKKKKTVLLVRRKAKTGSRTPSPATTPEIKERKTIRQRLKVRRLAAREQKMKTLDDNDTTRTPAVDGVDATSPVSLSSSASATAAGSGATSSSASLGWWQRTDKKLRSTFKKLDLTAATNNNNGSQLKTSRDRSPTTSASKPSSSPKQPPTPRDRRGRKTGGSAIAGLNPSSATKRRAAAKKKKTTGTSGAKKSSRARTKSKSEAEPEDDDGTTTGSNTNTEDEEVSTTDGEGGGGTGRRRGSRVVAEEGPEAARGMMGRLGRRWSLVCFHPSEINRVGKNESDGQRKNENDEWIRDEKRRGEAKTESGSGLSSPDSELVTCEVFELCDRCAVFAEPKAWQAAPWPPSPAQKKVKRSASERTLMGGRGSGIAKIEVSKISDLVQLLKDPKEGLVRRTRKLKKQEYKKAFVGSEAVEWMVTRLRINTRKAAVHLGETLMHRGIIEHVSNSEPFLDSKTSYYRFRPEKTRQINVWYPDEKITYLIDMMRLNLEFKTRTWRLTKYKKTFKGGDLVDWLTKHLKLSREDAVAFGEEMMRRSIFHHVTFSEPFDDEPNLFRFYQDEKKYRTATRAKLRQSTLSADRVRGLQSAQGSSGSGSFSGGMRPVNKVSSGRDVRERYRDV</sequence>
<feature type="compositionally biased region" description="Low complexity" evidence="3">
    <location>
        <begin position="498"/>
        <end position="509"/>
    </location>
</feature>
<evidence type="ECO:0000256" key="2">
    <source>
        <dbReference type="ARBA" id="ARBA00022840"/>
    </source>
</evidence>
<feature type="compositionally biased region" description="Polar residues" evidence="3">
    <location>
        <begin position="670"/>
        <end position="679"/>
    </location>
</feature>
<keyword evidence="1" id="KW-0547">Nucleotide-binding</keyword>
<evidence type="ECO:0000313" key="7">
    <source>
        <dbReference type="Proteomes" id="UP000011083"/>
    </source>
</evidence>
<dbReference type="SUPFAM" id="SSF46785">
    <property type="entry name" value="Winged helix' DNA-binding domain"/>
    <property type="match status" value="2"/>
</dbReference>
<dbReference type="Pfam" id="PF00610">
    <property type="entry name" value="DEP"/>
    <property type="match status" value="2"/>
</dbReference>
<dbReference type="OMA" id="CHASSVM"/>
<feature type="compositionally biased region" description="Acidic residues" evidence="3">
    <location>
        <begin position="345"/>
        <end position="359"/>
    </location>
</feature>
<dbReference type="SMART" id="SM00049">
    <property type="entry name" value="DEP"/>
    <property type="match status" value="2"/>
</dbReference>
<dbReference type="PANTHER" id="PTHR48012:SF2">
    <property type="entry name" value="STERILE20-LIKE KINASE, ISOFORM B"/>
    <property type="match status" value="1"/>
</dbReference>
<feature type="compositionally biased region" description="Acidic residues" evidence="3">
    <location>
        <begin position="315"/>
        <end position="327"/>
    </location>
</feature>
<dbReference type="RefSeq" id="XP_004367841.1">
    <property type="nucleotide sequence ID" value="XM_004367784.1"/>
</dbReference>